<organism evidence="2 3">
    <name type="scientific">Streptomyces atratus</name>
    <dbReference type="NCBI Taxonomy" id="1893"/>
    <lineage>
        <taxon>Bacteria</taxon>
        <taxon>Bacillati</taxon>
        <taxon>Actinomycetota</taxon>
        <taxon>Actinomycetes</taxon>
        <taxon>Kitasatosporales</taxon>
        <taxon>Streptomycetaceae</taxon>
        <taxon>Streptomyces</taxon>
    </lineage>
</organism>
<dbReference type="EMBL" id="CP027306">
    <property type="protein sequence ID" value="AXE82769.1"/>
    <property type="molecule type" value="Genomic_DNA"/>
</dbReference>
<evidence type="ECO:0000313" key="3">
    <source>
        <dbReference type="Proteomes" id="UP000252698"/>
    </source>
</evidence>
<sequence length="74" mass="7591">MRRHGRIGSPEGATDRTGGSAMPASRDEVPDLLLVPECRVRAGRPAGDPSHAVHVLGGNGGVSCVCTARGQSRS</sequence>
<accession>A0A2Z5JR79</accession>
<dbReference type="AlphaFoldDB" id="A0A2Z5JR79"/>
<evidence type="ECO:0000313" key="2">
    <source>
        <dbReference type="EMBL" id="AXE82769.1"/>
    </source>
</evidence>
<proteinExistence type="predicted"/>
<reference evidence="2 3" key="1">
    <citation type="journal article" date="2018" name="Front. Microbiol.">
        <title>Genome Sequencing of Streptomyces atratus SCSIOZH16 and Activation Production of Nocardamine via Metabolic Engineering.</title>
        <authorList>
            <person name="Li Y."/>
            <person name="Zhang C."/>
            <person name="Liu C."/>
            <person name="Ju J."/>
            <person name="Ma J."/>
        </authorList>
    </citation>
    <scope>NUCLEOTIDE SEQUENCE [LARGE SCALE GENOMIC DNA]</scope>
    <source>
        <strain evidence="2 3">SCSIO_ZH16</strain>
    </source>
</reference>
<dbReference type="KEGG" id="sata:C5746_13865"/>
<evidence type="ECO:0000256" key="1">
    <source>
        <dbReference type="SAM" id="MobiDB-lite"/>
    </source>
</evidence>
<protein>
    <submittedName>
        <fullName evidence="2">Uncharacterized protein</fullName>
    </submittedName>
</protein>
<name>A0A2Z5JR79_STRAR</name>
<dbReference type="Proteomes" id="UP000252698">
    <property type="component" value="Chromosome"/>
</dbReference>
<gene>
    <name evidence="2" type="ORF">C5746_13865</name>
</gene>
<feature type="region of interest" description="Disordered" evidence="1">
    <location>
        <begin position="1"/>
        <end position="30"/>
    </location>
</feature>